<dbReference type="Gene3D" id="3.40.50.850">
    <property type="entry name" value="Isochorismatase-like"/>
    <property type="match status" value="1"/>
</dbReference>
<dbReference type="GO" id="GO:0016787">
    <property type="term" value="F:hydrolase activity"/>
    <property type="evidence" value="ECO:0007669"/>
    <property type="project" value="UniProtKB-KW"/>
</dbReference>
<dbReference type="RefSeq" id="WP_113869497.1">
    <property type="nucleotide sequence ID" value="NZ_BAABQN010000006.1"/>
</dbReference>
<dbReference type="EMBL" id="QNRI01000009">
    <property type="protein sequence ID" value="RBO95169.1"/>
    <property type="molecule type" value="Genomic_DNA"/>
</dbReference>
<dbReference type="InterPro" id="IPR000868">
    <property type="entry name" value="Isochorismatase-like_dom"/>
</dbReference>
<evidence type="ECO:0000313" key="4">
    <source>
        <dbReference type="EMBL" id="RBO95169.1"/>
    </source>
</evidence>
<evidence type="ECO:0000256" key="2">
    <source>
        <dbReference type="ARBA" id="ARBA00022801"/>
    </source>
</evidence>
<dbReference type="STRING" id="200904.GCA_900168775_00212"/>
<dbReference type="InterPro" id="IPR050272">
    <property type="entry name" value="Isochorismatase-like_hydrls"/>
</dbReference>
<dbReference type="Proteomes" id="UP000252254">
    <property type="component" value="Unassembled WGS sequence"/>
</dbReference>
<comment type="caution">
    <text evidence="4">The sequence shown here is derived from an EMBL/GenBank/DDBJ whole genome shotgun (WGS) entry which is preliminary data.</text>
</comment>
<dbReference type="PANTHER" id="PTHR43540:SF1">
    <property type="entry name" value="ISOCHORISMATASE HYDROLASE"/>
    <property type="match status" value="1"/>
</dbReference>
<protein>
    <submittedName>
        <fullName evidence="4">Nicotinamidase-related amidase</fullName>
    </submittedName>
</protein>
<comment type="similarity">
    <text evidence="1">Belongs to the isochorismatase family.</text>
</comment>
<dbReference type="SUPFAM" id="SSF52499">
    <property type="entry name" value="Isochorismatase-like hydrolases"/>
    <property type="match status" value="1"/>
</dbReference>
<dbReference type="CDD" id="cd01014">
    <property type="entry name" value="nicotinamidase_related"/>
    <property type="match status" value="1"/>
</dbReference>
<dbReference type="OrthoDB" id="257098at2"/>
<gene>
    <name evidence="4" type="ORF">DES48_1094</name>
</gene>
<reference evidence="4 5" key="1">
    <citation type="submission" date="2018-06" db="EMBL/GenBank/DDBJ databases">
        <title>Genomic Encyclopedia of Type Strains, Phase IV (KMG-IV): sequencing the most valuable type-strain genomes for metagenomic binning, comparative biology and taxonomic classification.</title>
        <authorList>
            <person name="Goeker M."/>
        </authorList>
    </citation>
    <scope>NUCLEOTIDE SEQUENCE [LARGE SCALE GENOMIC DNA]</scope>
    <source>
        <strain evidence="4 5">DSM 15140</strain>
    </source>
</reference>
<dbReference type="Pfam" id="PF00857">
    <property type="entry name" value="Isochorismatase"/>
    <property type="match status" value="1"/>
</dbReference>
<keyword evidence="5" id="KW-1185">Reference proteome</keyword>
<dbReference type="AlphaFoldDB" id="A0A366E059"/>
<evidence type="ECO:0000313" key="5">
    <source>
        <dbReference type="Proteomes" id="UP000252254"/>
    </source>
</evidence>
<feature type="domain" description="Isochorismatase-like" evidence="3">
    <location>
        <begin position="3"/>
        <end position="178"/>
    </location>
</feature>
<evidence type="ECO:0000256" key="1">
    <source>
        <dbReference type="ARBA" id="ARBA00006336"/>
    </source>
</evidence>
<organism evidence="4 5">
    <name type="scientific">Paraliobacillus ryukyuensis</name>
    <dbReference type="NCBI Taxonomy" id="200904"/>
    <lineage>
        <taxon>Bacteria</taxon>
        <taxon>Bacillati</taxon>
        <taxon>Bacillota</taxon>
        <taxon>Bacilli</taxon>
        <taxon>Bacillales</taxon>
        <taxon>Bacillaceae</taxon>
        <taxon>Paraliobacillus</taxon>
    </lineage>
</organism>
<accession>A0A366E059</accession>
<sequence length="182" mass="20265">MNTALLLIDIQNDYFPNGKMELDRPVQTAHQAAKVLAWFRQHHKDTIFHVQHIATEEEKGFFLPNTEGVNINAVVLPEGEEEIIIKHTPNSFFNTDLAGKLEGKGVMKLVIAGMMTHMCIDATVRAATELGFEVTLIDDACTTRDLAYREKTVPAQQVHEAFIGALAGVYAEVVSAEEFVRK</sequence>
<keyword evidence="2" id="KW-0378">Hydrolase</keyword>
<name>A0A366E059_9BACI</name>
<dbReference type="InterPro" id="IPR036380">
    <property type="entry name" value="Isochorismatase-like_sf"/>
</dbReference>
<dbReference type="PANTHER" id="PTHR43540">
    <property type="entry name" value="PEROXYUREIDOACRYLATE/UREIDOACRYLATE AMIDOHYDROLASE-RELATED"/>
    <property type="match status" value="1"/>
</dbReference>
<evidence type="ECO:0000259" key="3">
    <source>
        <dbReference type="Pfam" id="PF00857"/>
    </source>
</evidence>
<proteinExistence type="inferred from homology"/>